<organism evidence="3 4">
    <name type="scientific">Mycolicibacterium mucogenicum</name>
    <name type="common">Mycobacterium mucogenicum</name>
    <dbReference type="NCBI Taxonomy" id="56689"/>
    <lineage>
        <taxon>Bacteria</taxon>
        <taxon>Bacillati</taxon>
        <taxon>Actinomycetota</taxon>
        <taxon>Actinomycetes</taxon>
        <taxon>Mycobacteriales</taxon>
        <taxon>Mycobacteriaceae</taxon>
        <taxon>Mycolicibacterium</taxon>
    </lineage>
</organism>
<dbReference type="Proteomes" id="UP000093898">
    <property type="component" value="Unassembled WGS sequence"/>
</dbReference>
<keyword evidence="1" id="KW-0238">DNA-binding</keyword>
<proteinExistence type="predicted"/>
<dbReference type="SUPFAM" id="SSF51735">
    <property type="entry name" value="NAD(P)-binding Rossmann-fold domains"/>
    <property type="match status" value="1"/>
</dbReference>
<dbReference type="GO" id="GO:0003677">
    <property type="term" value="F:DNA binding"/>
    <property type="evidence" value="ECO:0007669"/>
    <property type="project" value="UniProtKB-KW"/>
</dbReference>
<protein>
    <recommendedName>
        <fullName evidence="2">HTH tetR-type domain-containing protein</fullName>
    </recommendedName>
</protein>
<dbReference type="InterPro" id="IPR001647">
    <property type="entry name" value="HTH_TetR"/>
</dbReference>
<name>A0A1A3GVV6_MYCMU</name>
<gene>
    <name evidence="3" type="ORF">A5630_27320</name>
</gene>
<evidence type="ECO:0000313" key="4">
    <source>
        <dbReference type="Proteomes" id="UP000093898"/>
    </source>
</evidence>
<dbReference type="EMBL" id="LZLC01000176">
    <property type="protein sequence ID" value="OBJ39474.1"/>
    <property type="molecule type" value="Genomic_DNA"/>
</dbReference>
<comment type="caution">
    <text evidence="3">The sequence shown here is derived from an EMBL/GenBank/DDBJ whole genome shotgun (WGS) entry which is preliminary data.</text>
</comment>
<reference evidence="3 4" key="1">
    <citation type="submission" date="2016-06" db="EMBL/GenBank/DDBJ databases">
        <authorList>
            <person name="Kjaerup R.B."/>
            <person name="Dalgaard T.S."/>
            <person name="Juul-Madsen H.R."/>
        </authorList>
    </citation>
    <scope>NUCLEOTIDE SEQUENCE [LARGE SCALE GENOMIC DNA]</scope>
    <source>
        <strain evidence="3 4">1127319.6</strain>
    </source>
</reference>
<evidence type="ECO:0000259" key="2">
    <source>
        <dbReference type="Pfam" id="PF00440"/>
    </source>
</evidence>
<sequence>MASGSPSQPASRRDELLQLAAASLYHHFKSKEQMVEEVTRDFLDWLFSRYEEIIATEPWEIASTIAFLASDYSSYLTGEIISVSSQRAHVWRRECRPYASVFEMNRLLAWYAPR</sequence>
<evidence type="ECO:0000313" key="3">
    <source>
        <dbReference type="EMBL" id="OBJ39474.1"/>
    </source>
</evidence>
<feature type="domain" description="HTH tetR-type" evidence="2">
    <location>
        <begin position="19"/>
        <end position="38"/>
    </location>
</feature>
<dbReference type="Gene3D" id="1.10.357.10">
    <property type="entry name" value="Tetracycline Repressor, domain 2"/>
    <property type="match status" value="1"/>
</dbReference>
<dbReference type="InterPro" id="IPR036291">
    <property type="entry name" value="NAD(P)-bd_dom_sf"/>
</dbReference>
<accession>A0A1A3GVV6</accession>
<evidence type="ECO:0000256" key="1">
    <source>
        <dbReference type="ARBA" id="ARBA00023125"/>
    </source>
</evidence>
<dbReference type="Pfam" id="PF00440">
    <property type="entry name" value="TetR_N"/>
    <property type="match status" value="1"/>
</dbReference>
<dbReference type="AlphaFoldDB" id="A0A1A3GVV6"/>